<dbReference type="AlphaFoldDB" id="V6AUB3"/>
<dbReference type="InterPro" id="IPR011067">
    <property type="entry name" value="Plasmid_toxin/cell-grow_inhib"/>
</dbReference>
<proteinExistence type="predicted"/>
<protein>
    <submittedName>
        <fullName evidence="1">Transcriptional modulator of MazE/toxin, MazF</fullName>
    </submittedName>
</protein>
<reference evidence="1 2" key="1">
    <citation type="journal article" date="2013" name="PLoS ONE">
        <title>Enrichment and Genome Sequence of the Group I.1a Ammonia-Oxidizing Archaeon ?Ca. Nitrosotenuis uzonensis? Representing a Clade Globally.</title>
        <authorList>
            <person name="Lebedeva E.V."/>
            <person name="Hatzenpichler R."/>
            <person name="Pelletier E."/>
            <person name="Schuster N."/>
            <person name="Hauzmayer S."/>
            <person name="Bulaev A."/>
            <person name="Grigor'eva N.V."/>
            <person name="Galushko A."/>
            <person name="Schmid M."/>
            <person name="Palatinszky M."/>
            <person name="Le Paslier D."/>
            <person name="Daims H."/>
            <person name="Wagner M."/>
        </authorList>
    </citation>
    <scope>NUCLEOTIDE SEQUENCE [LARGE SCALE GENOMIC DNA]</scope>
    <source>
        <strain evidence="1 2">N4</strain>
    </source>
</reference>
<comment type="caution">
    <text evidence="1">The sequence shown here is derived from an EMBL/GenBank/DDBJ whole genome shotgun (WGS) entry which is preliminary data.</text>
</comment>
<dbReference type="SUPFAM" id="SSF50118">
    <property type="entry name" value="Cell growth inhibitor/plasmid maintenance toxic component"/>
    <property type="match status" value="1"/>
</dbReference>
<dbReference type="GO" id="GO:0003677">
    <property type="term" value="F:DNA binding"/>
    <property type="evidence" value="ECO:0007669"/>
    <property type="project" value="InterPro"/>
</dbReference>
<dbReference type="Gene3D" id="2.30.30.110">
    <property type="match status" value="1"/>
</dbReference>
<gene>
    <name evidence="1" type="ORF">NITUZ_40612</name>
</gene>
<evidence type="ECO:0000313" key="1">
    <source>
        <dbReference type="EMBL" id="CDI06446.1"/>
    </source>
</evidence>
<dbReference type="Pfam" id="PF02452">
    <property type="entry name" value="PemK_toxin"/>
    <property type="match status" value="1"/>
</dbReference>
<dbReference type="STRING" id="1407055.NITUZ_40612"/>
<name>V6AUB3_9ARCH</name>
<dbReference type="Proteomes" id="UP000018159">
    <property type="component" value="Unassembled WGS sequence"/>
</dbReference>
<evidence type="ECO:0000313" key="2">
    <source>
        <dbReference type="Proteomes" id="UP000018159"/>
    </source>
</evidence>
<dbReference type="InterPro" id="IPR003477">
    <property type="entry name" value="PemK-like"/>
</dbReference>
<sequence length="115" mass="13286">MKRMASEISFEQDQILLIAFPFSDLSKMKQRPVLVFSNKIHNYISSDFVCCDITSNLDNYSILLERGCSGRKDSKTSRIKFSKIFTLEKSLVVKELGRVKNEKFNQVRKSLSELV</sequence>
<keyword evidence="2" id="KW-1185">Reference proteome</keyword>
<accession>V6AUB3</accession>
<dbReference type="EMBL" id="CBTY010000009">
    <property type="protein sequence ID" value="CDI06446.1"/>
    <property type="molecule type" value="Genomic_DNA"/>
</dbReference>
<organism evidence="1 2">
    <name type="scientific">Candidatus Nitrosotenuis uzonensis</name>
    <dbReference type="NCBI Taxonomy" id="1407055"/>
    <lineage>
        <taxon>Archaea</taxon>
        <taxon>Nitrososphaerota</taxon>
        <taxon>Candidatus Nitrosotenuis</taxon>
    </lineage>
</organism>